<feature type="transmembrane region" description="Helical" evidence="1">
    <location>
        <begin position="89"/>
        <end position="110"/>
    </location>
</feature>
<keyword evidence="1" id="KW-0812">Transmembrane</keyword>
<proteinExistence type="predicted"/>
<comment type="caution">
    <text evidence="2">The sequence shown here is derived from an EMBL/GenBank/DDBJ whole genome shotgun (WGS) entry which is preliminary data.</text>
</comment>
<dbReference type="PANTHER" id="PTHR33294">
    <property type="entry name" value="AWPM-19-LIKE FAMILY PROTEIN"/>
    <property type="match status" value="1"/>
</dbReference>
<feature type="transmembrane region" description="Helical" evidence="1">
    <location>
        <begin position="12"/>
        <end position="33"/>
    </location>
</feature>
<dbReference type="Proteomes" id="UP000822688">
    <property type="component" value="Chromosome 1"/>
</dbReference>
<dbReference type="EMBL" id="CM026421">
    <property type="protein sequence ID" value="KAG0589935.1"/>
    <property type="molecule type" value="Genomic_DNA"/>
</dbReference>
<sequence length="192" mass="20328">MAFGAGSWGISCALLAVNSVMTIIIAGIAGWAFNRSVEHVLCMTDFQDNVEGAAVASHFLPLALVASVVGMGSILAGIYHLRVWRTDTLAAAVSVALVAWLLSLLAAGVALKEIHVGGPRSSKLKVVETFTVLLPLFEFYYLLSLHAAVLFNGREGQGTPHATDSQTQTPITLPELPDVVVEEGLDHFMGSI</sequence>
<protein>
    <submittedName>
        <fullName evidence="2">Uncharacterized protein</fullName>
    </submittedName>
</protein>
<evidence type="ECO:0000313" key="3">
    <source>
        <dbReference type="Proteomes" id="UP000822688"/>
    </source>
</evidence>
<evidence type="ECO:0000313" key="2">
    <source>
        <dbReference type="EMBL" id="KAG0589935.1"/>
    </source>
</evidence>
<dbReference type="InterPro" id="IPR008390">
    <property type="entry name" value="AWPM-19"/>
</dbReference>
<accession>A0A8T0J2Z0</accession>
<feature type="transmembrane region" description="Helical" evidence="1">
    <location>
        <begin position="130"/>
        <end position="151"/>
    </location>
</feature>
<name>A0A8T0J2Z0_CERPU</name>
<evidence type="ECO:0000256" key="1">
    <source>
        <dbReference type="SAM" id="Phobius"/>
    </source>
</evidence>
<gene>
    <name evidence="2" type="ORF">KC19_1G058000</name>
</gene>
<organism evidence="2 3">
    <name type="scientific">Ceratodon purpureus</name>
    <name type="common">Fire moss</name>
    <name type="synonym">Dicranum purpureum</name>
    <dbReference type="NCBI Taxonomy" id="3225"/>
    <lineage>
        <taxon>Eukaryota</taxon>
        <taxon>Viridiplantae</taxon>
        <taxon>Streptophyta</taxon>
        <taxon>Embryophyta</taxon>
        <taxon>Bryophyta</taxon>
        <taxon>Bryophytina</taxon>
        <taxon>Bryopsida</taxon>
        <taxon>Dicranidae</taxon>
        <taxon>Pseudoditrichales</taxon>
        <taxon>Ditrichaceae</taxon>
        <taxon>Ceratodon</taxon>
    </lineage>
</organism>
<dbReference type="AlphaFoldDB" id="A0A8T0J2Z0"/>
<keyword evidence="3" id="KW-1185">Reference proteome</keyword>
<keyword evidence="1" id="KW-1133">Transmembrane helix</keyword>
<feature type="transmembrane region" description="Helical" evidence="1">
    <location>
        <begin position="53"/>
        <end position="77"/>
    </location>
</feature>
<reference evidence="2" key="1">
    <citation type="submission" date="2020-06" db="EMBL/GenBank/DDBJ databases">
        <title>WGS assembly of Ceratodon purpureus strain R40.</title>
        <authorList>
            <person name="Carey S.B."/>
            <person name="Jenkins J."/>
            <person name="Shu S."/>
            <person name="Lovell J.T."/>
            <person name="Sreedasyam A."/>
            <person name="Maumus F."/>
            <person name="Tiley G.P."/>
            <person name="Fernandez-Pozo N."/>
            <person name="Barry K."/>
            <person name="Chen C."/>
            <person name="Wang M."/>
            <person name="Lipzen A."/>
            <person name="Daum C."/>
            <person name="Saski C.A."/>
            <person name="Payton A.C."/>
            <person name="Mcbreen J.C."/>
            <person name="Conrad R.E."/>
            <person name="Kollar L.M."/>
            <person name="Olsson S."/>
            <person name="Huttunen S."/>
            <person name="Landis J.B."/>
            <person name="Wickett N.J."/>
            <person name="Johnson M.G."/>
            <person name="Rensing S.A."/>
            <person name="Grimwood J."/>
            <person name="Schmutz J."/>
            <person name="Mcdaniel S.F."/>
        </authorList>
    </citation>
    <scope>NUCLEOTIDE SEQUENCE</scope>
    <source>
        <strain evidence="2">R40</strain>
    </source>
</reference>
<dbReference type="Pfam" id="PF05512">
    <property type="entry name" value="AWPM-19"/>
    <property type="match status" value="1"/>
</dbReference>
<keyword evidence="1" id="KW-0472">Membrane</keyword>
<dbReference type="PANTHER" id="PTHR33294:SF5">
    <property type="entry name" value="AWPM-19-LIKE FAMILY PROTEIN"/>
    <property type="match status" value="1"/>
</dbReference>